<evidence type="ECO:0000256" key="8">
    <source>
        <dbReference type="ARBA" id="ARBA00023242"/>
    </source>
</evidence>
<evidence type="ECO:0008006" key="14">
    <source>
        <dbReference type="Google" id="ProtNLM"/>
    </source>
</evidence>
<feature type="binding site" evidence="10">
    <location>
        <position position="400"/>
    </location>
    <ligand>
        <name>substrate</name>
    </ligand>
</feature>
<protein>
    <recommendedName>
        <fullName evidence="14">Phospholipase D/nuclease</fullName>
    </recommendedName>
</protein>
<feature type="compositionally biased region" description="Basic and acidic residues" evidence="11">
    <location>
        <begin position="13"/>
        <end position="28"/>
    </location>
</feature>
<keyword evidence="7" id="KW-0234">DNA repair</keyword>
<comment type="caution">
    <text evidence="12">The sequence shown here is derived from an EMBL/GenBank/DDBJ whole genome shotgun (WGS) entry which is preliminary data.</text>
</comment>
<dbReference type="CDD" id="cd09123">
    <property type="entry name" value="PLDc_Tdp1_2"/>
    <property type="match status" value="1"/>
</dbReference>
<feature type="region of interest" description="Disordered" evidence="11">
    <location>
        <begin position="472"/>
        <end position="491"/>
    </location>
</feature>
<dbReference type="GO" id="GO:0017005">
    <property type="term" value="F:3'-tyrosyl-DNA phosphodiesterase activity"/>
    <property type="evidence" value="ECO:0007669"/>
    <property type="project" value="TreeGrafter"/>
</dbReference>
<keyword evidence="4" id="KW-0227">DNA damage</keyword>
<evidence type="ECO:0000256" key="6">
    <source>
        <dbReference type="ARBA" id="ARBA00022839"/>
    </source>
</evidence>
<dbReference type="InterPro" id="IPR010347">
    <property type="entry name" value="Tdp1"/>
</dbReference>
<organism evidence="12 13">
    <name type="scientific">Apophysomyces ossiformis</name>
    <dbReference type="NCBI Taxonomy" id="679940"/>
    <lineage>
        <taxon>Eukaryota</taxon>
        <taxon>Fungi</taxon>
        <taxon>Fungi incertae sedis</taxon>
        <taxon>Mucoromycota</taxon>
        <taxon>Mucoromycotina</taxon>
        <taxon>Mucoromycetes</taxon>
        <taxon>Mucorales</taxon>
        <taxon>Mucorineae</taxon>
        <taxon>Mucoraceae</taxon>
        <taxon>Apophysomyces</taxon>
    </lineage>
</organism>
<evidence type="ECO:0000256" key="5">
    <source>
        <dbReference type="ARBA" id="ARBA00022801"/>
    </source>
</evidence>
<reference evidence="12" key="1">
    <citation type="submission" date="2020-01" db="EMBL/GenBank/DDBJ databases">
        <title>Genome Sequencing of Three Apophysomyces-Like Fungal Strains Confirms a Novel Fungal Genus in the Mucoromycota with divergent Burkholderia-like Endosymbiotic Bacteria.</title>
        <authorList>
            <person name="Stajich J.E."/>
            <person name="Macias A.M."/>
            <person name="Carter-House D."/>
            <person name="Lovett B."/>
            <person name="Kasson L.R."/>
            <person name="Berry K."/>
            <person name="Grigoriev I."/>
            <person name="Chang Y."/>
            <person name="Spatafora J."/>
            <person name="Kasson M.T."/>
        </authorList>
    </citation>
    <scope>NUCLEOTIDE SEQUENCE</scope>
    <source>
        <strain evidence="12">NRRL A-21654</strain>
    </source>
</reference>
<comment type="subcellular location">
    <subcellularLocation>
        <location evidence="1">Nucleus</location>
    </subcellularLocation>
</comment>
<evidence type="ECO:0000256" key="3">
    <source>
        <dbReference type="ARBA" id="ARBA00022722"/>
    </source>
</evidence>
<evidence type="ECO:0000256" key="7">
    <source>
        <dbReference type="ARBA" id="ARBA00023204"/>
    </source>
</evidence>
<evidence type="ECO:0000256" key="11">
    <source>
        <dbReference type="SAM" id="MobiDB-lite"/>
    </source>
</evidence>
<dbReference type="Gene3D" id="3.30.870.10">
    <property type="entry name" value="Endonuclease Chain A"/>
    <property type="match status" value="2"/>
</dbReference>
<evidence type="ECO:0000313" key="12">
    <source>
        <dbReference type="EMBL" id="KAF7729254.1"/>
    </source>
</evidence>
<sequence>MDDHHLSRAIHSSLEDFKRGIEEHEREQEELKMAIAASLGKSVDQLTARDLLNATMDENPPSKRKHSPEPTESLPNKKTGPPRYWDGVVKLTHVSGFPSSSFIKFEDIVQKSMLKKAAITAFVCSMDWIEEHFPEDINLCIVTHGQLATRVQFAPNRVLIHPPMKEPKYGVFHPKLMLLFYDSSMRVVIGSANLERYDYNDLENVVFIQDFPQNTKPLESVSELPEFAKYIADLLDQMHVPKSVKEELLKYDFSKAKARIVASVSGVFEGEENYRKYGHARLAQIIKEIGAFDPARLPKIEMQTSSLGSLNASYLHELYVSFCGIDPYENGARSRGRKKEGLPPIEIIYPTRDTVEMSRLGPSGAGTICLSSKSWQKATFPKQIMRDAVSYREGTLMHSKFIIASLPPSSNSKKENELLGWVYCGSHNATLSAWGKLSIARESKEPKMNMNNWELGIVLPIYDSTEIPSPFRRPAPPYKPGQDAWTQDMEW</sequence>
<dbReference type="PANTHER" id="PTHR12415">
    <property type="entry name" value="TYROSYL-DNA PHOSPHODIESTERASE 1"/>
    <property type="match status" value="1"/>
</dbReference>
<gene>
    <name evidence="12" type="ORF">EC973_004784</name>
</gene>
<feature type="region of interest" description="Disordered" evidence="11">
    <location>
        <begin position="54"/>
        <end position="81"/>
    </location>
</feature>
<dbReference type="Pfam" id="PF06087">
    <property type="entry name" value="Tyr-DNA_phospho"/>
    <property type="match status" value="1"/>
</dbReference>
<keyword evidence="13" id="KW-1185">Reference proteome</keyword>
<dbReference type="PANTHER" id="PTHR12415:SF0">
    <property type="entry name" value="TYROSYL-DNA PHOSPHODIESTERASE 1"/>
    <property type="match status" value="1"/>
</dbReference>
<keyword evidence="3" id="KW-0540">Nuclease</keyword>
<evidence type="ECO:0000256" key="2">
    <source>
        <dbReference type="ARBA" id="ARBA00010205"/>
    </source>
</evidence>
<dbReference type="GO" id="GO:0003697">
    <property type="term" value="F:single-stranded DNA binding"/>
    <property type="evidence" value="ECO:0007669"/>
    <property type="project" value="TreeGrafter"/>
</dbReference>
<dbReference type="GO" id="GO:0005634">
    <property type="term" value="C:nucleus"/>
    <property type="evidence" value="ECO:0007669"/>
    <property type="project" value="UniProtKB-SubCell"/>
</dbReference>
<accession>A0A8H7BZL9</accession>
<evidence type="ECO:0000313" key="13">
    <source>
        <dbReference type="Proteomes" id="UP000605846"/>
    </source>
</evidence>
<keyword evidence="6" id="KW-0269">Exonuclease</keyword>
<dbReference type="GO" id="GO:0006281">
    <property type="term" value="P:DNA repair"/>
    <property type="evidence" value="ECO:0007669"/>
    <property type="project" value="UniProtKB-KW"/>
</dbReference>
<evidence type="ECO:0000256" key="10">
    <source>
        <dbReference type="PIRSR" id="PIRSR610347-2"/>
    </source>
</evidence>
<feature type="binding site" evidence="10">
    <location>
        <position position="175"/>
    </location>
    <ligand>
        <name>substrate</name>
    </ligand>
</feature>
<keyword evidence="8" id="KW-0539">Nucleus</keyword>
<comment type="similarity">
    <text evidence="2">Belongs to the tyrosyl-DNA phosphodiesterase family.</text>
</comment>
<dbReference type="EMBL" id="JABAYA010000027">
    <property type="protein sequence ID" value="KAF7729254.1"/>
    <property type="molecule type" value="Genomic_DNA"/>
</dbReference>
<feature type="active site" description="Proton donor/acceptor" evidence="9">
    <location>
        <position position="398"/>
    </location>
</feature>
<feature type="active site" description="Nucleophile" evidence="9">
    <location>
        <position position="173"/>
    </location>
</feature>
<dbReference type="GO" id="GO:0003690">
    <property type="term" value="F:double-stranded DNA binding"/>
    <property type="evidence" value="ECO:0007669"/>
    <property type="project" value="TreeGrafter"/>
</dbReference>
<dbReference type="Proteomes" id="UP000605846">
    <property type="component" value="Unassembled WGS sequence"/>
</dbReference>
<dbReference type="OrthoDB" id="47785at2759"/>
<dbReference type="AlphaFoldDB" id="A0A8H7BZL9"/>
<evidence type="ECO:0000256" key="9">
    <source>
        <dbReference type="PIRSR" id="PIRSR610347-1"/>
    </source>
</evidence>
<dbReference type="SUPFAM" id="SSF56024">
    <property type="entry name" value="Phospholipase D/nuclease"/>
    <property type="match status" value="2"/>
</dbReference>
<evidence type="ECO:0000256" key="4">
    <source>
        <dbReference type="ARBA" id="ARBA00022763"/>
    </source>
</evidence>
<name>A0A8H7BZL9_9FUNG</name>
<proteinExistence type="inferred from homology"/>
<feature type="region of interest" description="Disordered" evidence="11">
    <location>
        <begin position="1"/>
        <end position="28"/>
    </location>
</feature>
<evidence type="ECO:0000256" key="1">
    <source>
        <dbReference type="ARBA" id="ARBA00004123"/>
    </source>
</evidence>
<dbReference type="CDD" id="cd09122">
    <property type="entry name" value="PLDc_Tdp1_1"/>
    <property type="match status" value="1"/>
</dbReference>
<keyword evidence="5" id="KW-0378">Hydrolase</keyword>
<dbReference type="GO" id="GO:0004527">
    <property type="term" value="F:exonuclease activity"/>
    <property type="evidence" value="ECO:0007669"/>
    <property type="project" value="UniProtKB-KW"/>
</dbReference>